<gene>
    <name evidence="1" type="ORF">C1645_753564</name>
</gene>
<dbReference type="STRING" id="658196.A0A397TKL1"/>
<reference evidence="1 2" key="1">
    <citation type="submission" date="2018-06" db="EMBL/GenBank/DDBJ databases">
        <title>Comparative genomics reveals the genomic features of Rhizophagus irregularis, R. cerebriforme, R. diaphanum and Gigaspora rosea, and their symbiotic lifestyle signature.</title>
        <authorList>
            <person name="Morin E."/>
            <person name="San Clemente H."/>
            <person name="Chen E.C.H."/>
            <person name="De La Providencia I."/>
            <person name="Hainaut M."/>
            <person name="Kuo A."/>
            <person name="Kohler A."/>
            <person name="Murat C."/>
            <person name="Tang N."/>
            <person name="Roy S."/>
            <person name="Loubradou J."/>
            <person name="Henrissat B."/>
            <person name="Grigoriev I.V."/>
            <person name="Corradi N."/>
            <person name="Roux C."/>
            <person name="Martin F.M."/>
        </authorList>
    </citation>
    <scope>NUCLEOTIDE SEQUENCE [LARGE SCALE GENOMIC DNA]</scope>
    <source>
        <strain evidence="1 2">DAOM 227022</strain>
    </source>
</reference>
<proteinExistence type="predicted"/>
<name>A0A397TKL1_9GLOM</name>
<sequence length="105" mass="12275">MEWIIKARILENYNIQHAKFKTLDQYINYKENSDVDFSLQYQNTKKLFLIDDNLILSDWPCVELNDGKLKARLLVRSCWNESIANIDSLGSDYNSHAVVATLYVD</sequence>
<accession>A0A397TKL1</accession>
<dbReference type="Proteomes" id="UP000265703">
    <property type="component" value="Unassembled WGS sequence"/>
</dbReference>
<dbReference type="OrthoDB" id="683240at2759"/>
<dbReference type="EMBL" id="QKYT01000036">
    <property type="protein sequence ID" value="RIA97017.1"/>
    <property type="molecule type" value="Genomic_DNA"/>
</dbReference>
<evidence type="ECO:0000313" key="1">
    <source>
        <dbReference type="EMBL" id="RIA97017.1"/>
    </source>
</evidence>
<dbReference type="AlphaFoldDB" id="A0A397TKL1"/>
<protein>
    <submittedName>
        <fullName evidence="1">Uncharacterized protein</fullName>
    </submittedName>
</protein>
<organism evidence="1 2">
    <name type="scientific">Glomus cerebriforme</name>
    <dbReference type="NCBI Taxonomy" id="658196"/>
    <lineage>
        <taxon>Eukaryota</taxon>
        <taxon>Fungi</taxon>
        <taxon>Fungi incertae sedis</taxon>
        <taxon>Mucoromycota</taxon>
        <taxon>Glomeromycotina</taxon>
        <taxon>Glomeromycetes</taxon>
        <taxon>Glomerales</taxon>
        <taxon>Glomeraceae</taxon>
        <taxon>Glomus</taxon>
    </lineage>
</organism>
<evidence type="ECO:0000313" key="2">
    <source>
        <dbReference type="Proteomes" id="UP000265703"/>
    </source>
</evidence>
<keyword evidence="2" id="KW-1185">Reference proteome</keyword>
<comment type="caution">
    <text evidence="1">The sequence shown here is derived from an EMBL/GenBank/DDBJ whole genome shotgun (WGS) entry which is preliminary data.</text>
</comment>